<dbReference type="PANTHER" id="PTHR24264">
    <property type="entry name" value="TRYPSIN-RELATED"/>
    <property type="match status" value="1"/>
</dbReference>
<accession>A0A3R7PDL9</accession>
<dbReference type="GO" id="GO:0006508">
    <property type="term" value="P:proteolysis"/>
    <property type="evidence" value="ECO:0007669"/>
    <property type="project" value="UniProtKB-KW"/>
</dbReference>
<dbReference type="Pfam" id="PF00089">
    <property type="entry name" value="Trypsin"/>
    <property type="match status" value="1"/>
</dbReference>
<reference evidence="6 7" key="2">
    <citation type="submission" date="2019-01" db="EMBL/GenBank/DDBJ databases">
        <title>The decoding of complex shrimp genome reveals the adaptation for benthos swimmer, frequently molting mechanism and breeding impact on genome.</title>
        <authorList>
            <person name="Sun Y."/>
            <person name="Gao Y."/>
            <person name="Yu Y."/>
        </authorList>
    </citation>
    <scope>NUCLEOTIDE SEQUENCE [LARGE SCALE GENOMIC DNA]</scope>
    <source>
        <tissue evidence="6">Muscle</tissue>
    </source>
</reference>
<reference evidence="6 7" key="1">
    <citation type="submission" date="2018-04" db="EMBL/GenBank/DDBJ databases">
        <authorList>
            <person name="Zhang X."/>
            <person name="Yuan J."/>
            <person name="Li F."/>
            <person name="Xiang J."/>
        </authorList>
    </citation>
    <scope>NUCLEOTIDE SEQUENCE [LARGE SCALE GENOMIC DNA]</scope>
    <source>
        <tissue evidence="6">Muscle</tissue>
    </source>
</reference>
<dbReference type="InterPro" id="IPR043504">
    <property type="entry name" value="Peptidase_S1_PA_chymotrypsin"/>
</dbReference>
<gene>
    <name evidence="6" type="ORF">C7M84_023949</name>
</gene>
<organism evidence="6 7">
    <name type="scientific">Penaeus vannamei</name>
    <name type="common">Whiteleg shrimp</name>
    <name type="synonym">Litopenaeus vannamei</name>
    <dbReference type="NCBI Taxonomy" id="6689"/>
    <lineage>
        <taxon>Eukaryota</taxon>
        <taxon>Metazoa</taxon>
        <taxon>Ecdysozoa</taxon>
        <taxon>Arthropoda</taxon>
        <taxon>Crustacea</taxon>
        <taxon>Multicrustacea</taxon>
        <taxon>Malacostraca</taxon>
        <taxon>Eumalacostraca</taxon>
        <taxon>Eucarida</taxon>
        <taxon>Decapoda</taxon>
        <taxon>Dendrobranchiata</taxon>
        <taxon>Penaeoidea</taxon>
        <taxon>Penaeidae</taxon>
        <taxon>Penaeus</taxon>
    </lineage>
</organism>
<dbReference type="GO" id="GO:0005615">
    <property type="term" value="C:extracellular space"/>
    <property type="evidence" value="ECO:0007669"/>
    <property type="project" value="TreeGrafter"/>
</dbReference>
<evidence type="ECO:0000259" key="5">
    <source>
        <dbReference type="PROSITE" id="PS50240"/>
    </source>
</evidence>
<feature type="domain" description="Peptidase S1" evidence="5">
    <location>
        <begin position="1"/>
        <end position="158"/>
    </location>
</feature>
<proteinExistence type="predicted"/>
<dbReference type="AlphaFoldDB" id="A0A3R7PDL9"/>
<name>A0A3R7PDL9_PENVA</name>
<dbReference type="EMBL" id="QCYY01000764">
    <property type="protein sequence ID" value="ROT82876.1"/>
    <property type="molecule type" value="Genomic_DNA"/>
</dbReference>
<keyword evidence="2" id="KW-0378">Hydrolase</keyword>
<feature type="region of interest" description="Disordered" evidence="4">
    <location>
        <begin position="108"/>
        <end position="129"/>
    </location>
</feature>
<dbReference type="OrthoDB" id="6353876at2759"/>
<evidence type="ECO:0000256" key="1">
    <source>
        <dbReference type="ARBA" id="ARBA00022670"/>
    </source>
</evidence>
<evidence type="ECO:0000256" key="3">
    <source>
        <dbReference type="ARBA" id="ARBA00022825"/>
    </source>
</evidence>
<dbReference type="InterPro" id="IPR001254">
    <property type="entry name" value="Trypsin_dom"/>
</dbReference>
<comment type="caution">
    <text evidence="6">The sequence shown here is derived from an EMBL/GenBank/DDBJ whole genome shotgun (WGS) entry which is preliminary data.</text>
</comment>
<dbReference type="PANTHER" id="PTHR24264:SF54">
    <property type="entry name" value="PEPTIDASE S1 DOMAIN-CONTAINING PROTEIN"/>
    <property type="match status" value="1"/>
</dbReference>
<dbReference type="InterPro" id="IPR050127">
    <property type="entry name" value="Serine_Proteases_S1"/>
</dbReference>
<keyword evidence="1" id="KW-0645">Protease</keyword>
<evidence type="ECO:0000313" key="6">
    <source>
        <dbReference type="EMBL" id="ROT82876.1"/>
    </source>
</evidence>
<dbReference type="SUPFAM" id="SSF50494">
    <property type="entry name" value="Trypsin-like serine proteases"/>
    <property type="match status" value="1"/>
</dbReference>
<protein>
    <submittedName>
        <fullName evidence="6">Prophenoloxidase activating factor serine proteinase</fullName>
    </submittedName>
</protein>
<dbReference type="GO" id="GO:0004252">
    <property type="term" value="F:serine-type endopeptidase activity"/>
    <property type="evidence" value="ECO:0007669"/>
    <property type="project" value="InterPro"/>
</dbReference>
<evidence type="ECO:0000313" key="7">
    <source>
        <dbReference type="Proteomes" id="UP000283509"/>
    </source>
</evidence>
<dbReference type="STRING" id="6689.A0A3R7PDL9"/>
<dbReference type="CDD" id="cd00190">
    <property type="entry name" value="Tryp_SPc"/>
    <property type="match status" value="1"/>
</dbReference>
<dbReference type="InterPro" id="IPR009003">
    <property type="entry name" value="Peptidase_S1_PA"/>
</dbReference>
<dbReference type="PROSITE" id="PS50240">
    <property type="entry name" value="TRYPSIN_DOM"/>
    <property type="match status" value="1"/>
</dbReference>
<evidence type="ECO:0000256" key="4">
    <source>
        <dbReference type="SAM" id="MobiDB-lite"/>
    </source>
</evidence>
<dbReference type="Proteomes" id="UP000283509">
    <property type="component" value="Unassembled WGS sequence"/>
</dbReference>
<dbReference type="SMART" id="SM00020">
    <property type="entry name" value="Tryp_SPc"/>
    <property type="match status" value="1"/>
</dbReference>
<sequence>MLALESYVFHEGYTENYFNLDIALLRLEEALDLTSHPEVRPVCLPSDPTKVYEGQTGKVVGWGDTTNGDKKYPDIVREVDLPIVECGRKEIAGVLITPFMLCAGFKKGGKDSCSGDSGPSDGGRRREVHLGGDRLFRRGVRQTECSRRLHASLSFGMD</sequence>
<evidence type="ECO:0000256" key="2">
    <source>
        <dbReference type="ARBA" id="ARBA00022801"/>
    </source>
</evidence>
<keyword evidence="3" id="KW-0720">Serine protease</keyword>
<dbReference type="Gene3D" id="2.40.10.10">
    <property type="entry name" value="Trypsin-like serine proteases"/>
    <property type="match status" value="2"/>
</dbReference>
<keyword evidence="7" id="KW-1185">Reference proteome</keyword>